<dbReference type="GO" id="GO:0000160">
    <property type="term" value="P:phosphorelay signal transduction system"/>
    <property type="evidence" value="ECO:0007669"/>
    <property type="project" value="InterPro"/>
</dbReference>
<gene>
    <name evidence="4" type="primary">rssB_2</name>
    <name evidence="4" type="ORF">CA85_44220</name>
</gene>
<name>A0A5C5X0A0_9BACT</name>
<proteinExistence type="predicted"/>
<dbReference type="SMART" id="SM00448">
    <property type="entry name" value="REC"/>
    <property type="match status" value="1"/>
</dbReference>
<dbReference type="PANTHER" id="PTHR44591:SF23">
    <property type="entry name" value="CHEY SUBFAMILY"/>
    <property type="match status" value="1"/>
</dbReference>
<protein>
    <submittedName>
        <fullName evidence="4">Regulator of RpoS</fullName>
    </submittedName>
</protein>
<dbReference type="OrthoDB" id="280492at2"/>
<dbReference type="EMBL" id="SJPK01000015">
    <property type="protein sequence ID" value="TWT56240.1"/>
    <property type="molecule type" value="Genomic_DNA"/>
</dbReference>
<dbReference type="InterPro" id="IPR001789">
    <property type="entry name" value="Sig_transdc_resp-reg_receiver"/>
</dbReference>
<dbReference type="Pfam" id="PF00072">
    <property type="entry name" value="Response_reg"/>
    <property type="match status" value="1"/>
</dbReference>
<keyword evidence="1 2" id="KW-0597">Phosphoprotein</keyword>
<dbReference type="Gene3D" id="3.40.50.2300">
    <property type="match status" value="1"/>
</dbReference>
<comment type="caution">
    <text evidence="4">The sequence shown here is derived from an EMBL/GenBank/DDBJ whole genome shotgun (WGS) entry which is preliminary data.</text>
</comment>
<dbReference type="CDD" id="cd00156">
    <property type="entry name" value="REC"/>
    <property type="match status" value="1"/>
</dbReference>
<dbReference type="InterPro" id="IPR050595">
    <property type="entry name" value="Bact_response_regulator"/>
</dbReference>
<sequence>MIPNVLITDDDAGFRSALCDALSDRGLTLYQASDGDEALEVIGQESIHLVLVDVHMPRVTGIEVIREIAGRSLRIPTILMSAMMDEAIEREAARMRAYRILHKPIGLRDLRQIVSGSLAETYGWRPS</sequence>
<dbReference type="PANTHER" id="PTHR44591">
    <property type="entry name" value="STRESS RESPONSE REGULATOR PROTEIN 1"/>
    <property type="match status" value="1"/>
</dbReference>
<feature type="modified residue" description="4-aspartylphosphate" evidence="2">
    <location>
        <position position="53"/>
    </location>
</feature>
<dbReference type="RefSeq" id="WP_146393264.1">
    <property type="nucleotide sequence ID" value="NZ_SJPK01000015.1"/>
</dbReference>
<feature type="domain" description="Response regulatory" evidence="3">
    <location>
        <begin position="4"/>
        <end position="118"/>
    </location>
</feature>
<dbReference type="AlphaFoldDB" id="A0A5C5X0A0"/>
<evidence type="ECO:0000256" key="2">
    <source>
        <dbReference type="PROSITE-ProRule" id="PRU00169"/>
    </source>
</evidence>
<evidence type="ECO:0000313" key="4">
    <source>
        <dbReference type="EMBL" id="TWT56240.1"/>
    </source>
</evidence>
<evidence type="ECO:0000313" key="5">
    <source>
        <dbReference type="Proteomes" id="UP000318053"/>
    </source>
</evidence>
<reference evidence="4 5" key="1">
    <citation type="submission" date="2019-02" db="EMBL/GenBank/DDBJ databases">
        <title>Deep-cultivation of Planctomycetes and their phenomic and genomic characterization uncovers novel biology.</title>
        <authorList>
            <person name="Wiegand S."/>
            <person name="Jogler M."/>
            <person name="Boedeker C."/>
            <person name="Pinto D."/>
            <person name="Vollmers J."/>
            <person name="Rivas-Marin E."/>
            <person name="Kohn T."/>
            <person name="Peeters S.H."/>
            <person name="Heuer A."/>
            <person name="Rast P."/>
            <person name="Oberbeckmann S."/>
            <person name="Bunk B."/>
            <person name="Jeske O."/>
            <person name="Meyerdierks A."/>
            <person name="Storesund J.E."/>
            <person name="Kallscheuer N."/>
            <person name="Luecker S."/>
            <person name="Lage O.M."/>
            <person name="Pohl T."/>
            <person name="Merkel B.J."/>
            <person name="Hornburger P."/>
            <person name="Mueller R.-W."/>
            <person name="Bruemmer F."/>
            <person name="Labrenz M."/>
            <person name="Spormann A.M."/>
            <person name="Op Den Camp H."/>
            <person name="Overmann J."/>
            <person name="Amann R."/>
            <person name="Jetten M.S.M."/>
            <person name="Mascher T."/>
            <person name="Medema M.H."/>
            <person name="Devos D.P."/>
            <person name="Kaster A.-K."/>
            <person name="Ovreas L."/>
            <person name="Rohde M."/>
            <person name="Galperin M.Y."/>
            <person name="Jogler C."/>
        </authorList>
    </citation>
    <scope>NUCLEOTIDE SEQUENCE [LARGE SCALE GENOMIC DNA]</scope>
    <source>
        <strain evidence="4 5">CA85</strain>
    </source>
</reference>
<dbReference type="InterPro" id="IPR011006">
    <property type="entry name" value="CheY-like_superfamily"/>
</dbReference>
<organism evidence="4 5">
    <name type="scientific">Allorhodopirellula solitaria</name>
    <dbReference type="NCBI Taxonomy" id="2527987"/>
    <lineage>
        <taxon>Bacteria</taxon>
        <taxon>Pseudomonadati</taxon>
        <taxon>Planctomycetota</taxon>
        <taxon>Planctomycetia</taxon>
        <taxon>Pirellulales</taxon>
        <taxon>Pirellulaceae</taxon>
        <taxon>Allorhodopirellula</taxon>
    </lineage>
</organism>
<dbReference type="Proteomes" id="UP000318053">
    <property type="component" value="Unassembled WGS sequence"/>
</dbReference>
<accession>A0A5C5X0A0</accession>
<keyword evidence="5" id="KW-1185">Reference proteome</keyword>
<evidence type="ECO:0000256" key="1">
    <source>
        <dbReference type="ARBA" id="ARBA00022553"/>
    </source>
</evidence>
<dbReference type="PROSITE" id="PS50110">
    <property type="entry name" value="RESPONSE_REGULATORY"/>
    <property type="match status" value="1"/>
</dbReference>
<dbReference type="SUPFAM" id="SSF52172">
    <property type="entry name" value="CheY-like"/>
    <property type="match status" value="1"/>
</dbReference>
<evidence type="ECO:0000259" key="3">
    <source>
        <dbReference type="PROSITE" id="PS50110"/>
    </source>
</evidence>